<dbReference type="InterPro" id="IPR009057">
    <property type="entry name" value="Homeodomain-like_sf"/>
</dbReference>
<dbReference type="PANTHER" id="PTHR30055">
    <property type="entry name" value="HTH-TYPE TRANSCRIPTIONAL REGULATOR RUTR"/>
    <property type="match status" value="1"/>
</dbReference>
<keyword evidence="3" id="KW-1185">Reference proteome</keyword>
<proteinExistence type="predicted"/>
<keyword evidence="1" id="KW-0238">DNA-binding</keyword>
<evidence type="ECO:0000313" key="2">
    <source>
        <dbReference type="EMBL" id="MFD1815886.1"/>
    </source>
</evidence>
<dbReference type="SUPFAM" id="SSF48498">
    <property type="entry name" value="Tetracyclin repressor-like, C-terminal domain"/>
    <property type="match status" value="1"/>
</dbReference>
<gene>
    <name evidence="2" type="ORF">ACFSJG_27030</name>
</gene>
<dbReference type="PANTHER" id="PTHR30055:SF226">
    <property type="entry name" value="HTH-TYPE TRANSCRIPTIONAL REGULATOR PKSA"/>
    <property type="match status" value="1"/>
</dbReference>
<evidence type="ECO:0000313" key="3">
    <source>
        <dbReference type="Proteomes" id="UP001597286"/>
    </source>
</evidence>
<name>A0ABW4PBJ0_9NOCA</name>
<comment type="caution">
    <text evidence="2">The sequence shown here is derived from an EMBL/GenBank/DDBJ whole genome shotgun (WGS) entry which is preliminary data.</text>
</comment>
<dbReference type="Gene3D" id="1.10.357.10">
    <property type="entry name" value="Tetracycline Repressor, domain 2"/>
    <property type="match status" value="1"/>
</dbReference>
<protein>
    <submittedName>
        <fullName evidence="2">TetR/AcrR family transcriptional regulator</fullName>
    </submittedName>
</protein>
<organism evidence="2 3">
    <name type="scientific">Rhodococcus gannanensis</name>
    <dbReference type="NCBI Taxonomy" id="1960308"/>
    <lineage>
        <taxon>Bacteria</taxon>
        <taxon>Bacillati</taxon>
        <taxon>Actinomycetota</taxon>
        <taxon>Actinomycetes</taxon>
        <taxon>Mycobacteriales</taxon>
        <taxon>Nocardiaceae</taxon>
        <taxon>Rhodococcus</taxon>
    </lineage>
</organism>
<accession>A0ABW4PBJ0</accession>
<dbReference type="InterPro" id="IPR036271">
    <property type="entry name" value="Tet_transcr_reg_TetR-rel_C_sf"/>
</dbReference>
<dbReference type="SUPFAM" id="SSF46689">
    <property type="entry name" value="Homeodomain-like"/>
    <property type="match status" value="1"/>
</dbReference>
<sequence>MAVRSGTYRGVSAADRAAERRSRLLEATLTVWAGEDRVTMTRICAEAGLSERYFYESFQAVDDALVAVMEWIAAEIEATAQAAADATDGDLATRMRASVRAFVALIDRDPRKGRVAIIESAALPQTRRQRTALLRRFAHRAASELHAPPRSDIHGEVAGLLFIGGMAELVTAWLDGAIDATPDDLADAVVAMFVGR</sequence>
<evidence type="ECO:0000256" key="1">
    <source>
        <dbReference type="ARBA" id="ARBA00023125"/>
    </source>
</evidence>
<dbReference type="InterPro" id="IPR050109">
    <property type="entry name" value="HTH-type_TetR-like_transc_reg"/>
</dbReference>
<reference evidence="3" key="1">
    <citation type="journal article" date="2019" name="Int. J. Syst. Evol. Microbiol.">
        <title>The Global Catalogue of Microorganisms (GCM) 10K type strain sequencing project: providing services to taxonomists for standard genome sequencing and annotation.</title>
        <authorList>
            <consortium name="The Broad Institute Genomics Platform"/>
            <consortium name="The Broad Institute Genome Sequencing Center for Infectious Disease"/>
            <person name="Wu L."/>
            <person name="Ma J."/>
        </authorList>
    </citation>
    <scope>NUCLEOTIDE SEQUENCE [LARGE SCALE GENOMIC DNA]</scope>
    <source>
        <strain evidence="3">DT72</strain>
    </source>
</reference>
<dbReference type="EMBL" id="JBHUFB010000022">
    <property type="protein sequence ID" value="MFD1815886.1"/>
    <property type="molecule type" value="Genomic_DNA"/>
</dbReference>
<dbReference type="RefSeq" id="WP_378488330.1">
    <property type="nucleotide sequence ID" value="NZ_JBHUFB010000022.1"/>
</dbReference>
<dbReference type="Proteomes" id="UP001597286">
    <property type="component" value="Unassembled WGS sequence"/>
</dbReference>